<accession>A0A511RJF1</accession>
<comment type="caution">
    <text evidence="2">The sequence shown here is derived from an EMBL/GenBank/DDBJ whole genome shotgun (WGS) entry which is preliminary data.</text>
</comment>
<dbReference type="InterPro" id="IPR050266">
    <property type="entry name" value="AB_hydrolase_sf"/>
</dbReference>
<keyword evidence="2" id="KW-0378">Hydrolase</keyword>
<dbReference type="RefSeq" id="WP_147146909.1">
    <property type="nucleotide sequence ID" value="NZ_BJXN01000007.1"/>
</dbReference>
<dbReference type="SUPFAM" id="SSF53474">
    <property type="entry name" value="alpha/beta-Hydrolases"/>
    <property type="match status" value="1"/>
</dbReference>
<dbReference type="PANTHER" id="PTHR43798:SF33">
    <property type="entry name" value="HYDROLASE, PUTATIVE (AFU_ORTHOLOGUE AFUA_2G14860)-RELATED"/>
    <property type="match status" value="1"/>
</dbReference>
<dbReference type="Pfam" id="PF12697">
    <property type="entry name" value="Abhydrolase_6"/>
    <property type="match status" value="1"/>
</dbReference>
<name>A0A511RJF1_9DEIN</name>
<gene>
    <name evidence="2" type="ORF">ODE01S_12150</name>
</gene>
<dbReference type="InterPro" id="IPR000073">
    <property type="entry name" value="AB_hydrolase_1"/>
</dbReference>
<dbReference type="GO" id="GO:0016020">
    <property type="term" value="C:membrane"/>
    <property type="evidence" value="ECO:0007669"/>
    <property type="project" value="TreeGrafter"/>
</dbReference>
<dbReference type="InterPro" id="IPR029058">
    <property type="entry name" value="AB_hydrolase_fold"/>
</dbReference>
<dbReference type="Proteomes" id="UP000321827">
    <property type="component" value="Unassembled WGS sequence"/>
</dbReference>
<dbReference type="PANTHER" id="PTHR43798">
    <property type="entry name" value="MONOACYLGLYCEROL LIPASE"/>
    <property type="match status" value="1"/>
</dbReference>
<organism evidence="2 3">
    <name type="scientific">Oceanithermus desulfurans NBRC 100063</name>
    <dbReference type="NCBI Taxonomy" id="1227550"/>
    <lineage>
        <taxon>Bacteria</taxon>
        <taxon>Thermotogati</taxon>
        <taxon>Deinococcota</taxon>
        <taxon>Deinococci</taxon>
        <taxon>Thermales</taxon>
        <taxon>Thermaceae</taxon>
        <taxon>Oceanithermus</taxon>
    </lineage>
</organism>
<protein>
    <submittedName>
        <fullName evidence="2">Alpha/beta hydrolase</fullName>
    </submittedName>
</protein>
<sequence length="267" mass="30007">MDPRVEALREFRRRRRPRSLEQGGRVWRYYALGEGPRTLLFLHGMAGSGDIWFQQLEAYARRWRVVAPSYPATGSLGALADGVWAVLDALGATRAVVVGSSLGGLLAQYLVAVRPERVERAVFANTFPPGHPEILKGRRLAALARWLPERLVLGMMLRNTRRKLVPAAGGDALLAYYLEEQYTRRMRKADVLARSRAVFEVFDPPEPRLPHAVFEAANDPLIPPRARADLKARYPRAFVRDLGAVGHFPYLSHPERFNAALDAFLES</sequence>
<dbReference type="EMBL" id="BJXN01000007">
    <property type="protein sequence ID" value="GEM89781.1"/>
    <property type="molecule type" value="Genomic_DNA"/>
</dbReference>
<reference evidence="2 3" key="1">
    <citation type="submission" date="2019-07" db="EMBL/GenBank/DDBJ databases">
        <title>Whole genome shotgun sequence of Oceanithermus desulfurans NBRC 100063.</title>
        <authorList>
            <person name="Hosoyama A."/>
            <person name="Uohara A."/>
            <person name="Ohji S."/>
            <person name="Ichikawa N."/>
        </authorList>
    </citation>
    <scope>NUCLEOTIDE SEQUENCE [LARGE SCALE GENOMIC DNA]</scope>
    <source>
        <strain evidence="2 3">NBRC 100063</strain>
    </source>
</reference>
<proteinExistence type="predicted"/>
<evidence type="ECO:0000259" key="1">
    <source>
        <dbReference type="Pfam" id="PF12697"/>
    </source>
</evidence>
<dbReference type="AlphaFoldDB" id="A0A511RJF1"/>
<dbReference type="OrthoDB" id="9799612at2"/>
<dbReference type="Gene3D" id="3.40.50.1820">
    <property type="entry name" value="alpha/beta hydrolase"/>
    <property type="match status" value="1"/>
</dbReference>
<evidence type="ECO:0000313" key="3">
    <source>
        <dbReference type="Proteomes" id="UP000321827"/>
    </source>
</evidence>
<dbReference type="GO" id="GO:0016787">
    <property type="term" value="F:hydrolase activity"/>
    <property type="evidence" value="ECO:0007669"/>
    <property type="project" value="UniProtKB-KW"/>
</dbReference>
<evidence type="ECO:0000313" key="2">
    <source>
        <dbReference type="EMBL" id="GEM89781.1"/>
    </source>
</evidence>
<feature type="domain" description="AB hydrolase-1" evidence="1">
    <location>
        <begin position="39"/>
        <end position="260"/>
    </location>
</feature>